<dbReference type="AlphaFoldDB" id="A0A4S8KKP1"/>
<dbReference type="EMBL" id="ML181164">
    <property type="protein sequence ID" value="THU76114.1"/>
    <property type="molecule type" value="Genomic_DNA"/>
</dbReference>
<reference evidence="2 3" key="1">
    <citation type="journal article" date="2019" name="Nat. Ecol. Evol.">
        <title>Megaphylogeny resolves global patterns of mushroom evolution.</title>
        <authorList>
            <person name="Varga T."/>
            <person name="Krizsan K."/>
            <person name="Foldi C."/>
            <person name="Dima B."/>
            <person name="Sanchez-Garcia M."/>
            <person name="Sanchez-Ramirez S."/>
            <person name="Szollosi G.J."/>
            <person name="Szarkandi J.G."/>
            <person name="Papp V."/>
            <person name="Albert L."/>
            <person name="Andreopoulos W."/>
            <person name="Angelini C."/>
            <person name="Antonin V."/>
            <person name="Barry K.W."/>
            <person name="Bougher N.L."/>
            <person name="Buchanan P."/>
            <person name="Buyck B."/>
            <person name="Bense V."/>
            <person name="Catcheside P."/>
            <person name="Chovatia M."/>
            <person name="Cooper J."/>
            <person name="Damon W."/>
            <person name="Desjardin D."/>
            <person name="Finy P."/>
            <person name="Geml J."/>
            <person name="Haridas S."/>
            <person name="Hughes K."/>
            <person name="Justo A."/>
            <person name="Karasinski D."/>
            <person name="Kautmanova I."/>
            <person name="Kiss B."/>
            <person name="Kocsube S."/>
            <person name="Kotiranta H."/>
            <person name="LaButti K.M."/>
            <person name="Lechner B.E."/>
            <person name="Liimatainen K."/>
            <person name="Lipzen A."/>
            <person name="Lukacs Z."/>
            <person name="Mihaltcheva S."/>
            <person name="Morgado L.N."/>
            <person name="Niskanen T."/>
            <person name="Noordeloos M.E."/>
            <person name="Ohm R.A."/>
            <person name="Ortiz-Santana B."/>
            <person name="Ovrebo C."/>
            <person name="Racz N."/>
            <person name="Riley R."/>
            <person name="Savchenko A."/>
            <person name="Shiryaev A."/>
            <person name="Soop K."/>
            <person name="Spirin V."/>
            <person name="Szebenyi C."/>
            <person name="Tomsovsky M."/>
            <person name="Tulloss R.E."/>
            <person name="Uehling J."/>
            <person name="Grigoriev I.V."/>
            <person name="Vagvolgyi C."/>
            <person name="Papp T."/>
            <person name="Martin F.M."/>
            <person name="Miettinen O."/>
            <person name="Hibbett D.S."/>
            <person name="Nagy L.G."/>
        </authorList>
    </citation>
    <scope>NUCLEOTIDE SEQUENCE [LARGE SCALE GENOMIC DNA]</scope>
    <source>
        <strain evidence="2 3">CBS 962.96</strain>
    </source>
</reference>
<protein>
    <submittedName>
        <fullName evidence="2">Uncharacterized protein</fullName>
    </submittedName>
</protein>
<organism evidence="2 3">
    <name type="scientific">Dendrothele bispora (strain CBS 962.96)</name>
    <dbReference type="NCBI Taxonomy" id="1314807"/>
    <lineage>
        <taxon>Eukaryota</taxon>
        <taxon>Fungi</taxon>
        <taxon>Dikarya</taxon>
        <taxon>Basidiomycota</taxon>
        <taxon>Agaricomycotina</taxon>
        <taxon>Agaricomycetes</taxon>
        <taxon>Agaricomycetidae</taxon>
        <taxon>Agaricales</taxon>
        <taxon>Agaricales incertae sedis</taxon>
        <taxon>Dendrothele</taxon>
    </lineage>
</organism>
<proteinExistence type="predicted"/>
<feature type="region of interest" description="Disordered" evidence="1">
    <location>
        <begin position="1"/>
        <end position="40"/>
    </location>
</feature>
<accession>A0A4S8KKP1</accession>
<sequence>IISEFGQREAHAVKTPLEPGTRLSRGDSPKTEEEKEDMKKVPYRRLIGSLMYLAIGT</sequence>
<evidence type="ECO:0000313" key="3">
    <source>
        <dbReference type="Proteomes" id="UP000297245"/>
    </source>
</evidence>
<evidence type="ECO:0000256" key="1">
    <source>
        <dbReference type="SAM" id="MobiDB-lite"/>
    </source>
</evidence>
<feature type="compositionally biased region" description="Basic and acidic residues" evidence="1">
    <location>
        <begin position="24"/>
        <end position="40"/>
    </location>
</feature>
<gene>
    <name evidence="2" type="ORF">K435DRAFT_570796</name>
</gene>
<keyword evidence="3" id="KW-1185">Reference proteome</keyword>
<feature type="non-terminal residue" evidence="2">
    <location>
        <position position="57"/>
    </location>
</feature>
<feature type="non-terminal residue" evidence="2">
    <location>
        <position position="1"/>
    </location>
</feature>
<evidence type="ECO:0000313" key="2">
    <source>
        <dbReference type="EMBL" id="THU76114.1"/>
    </source>
</evidence>
<name>A0A4S8KKP1_DENBC</name>
<feature type="compositionally biased region" description="Basic and acidic residues" evidence="1">
    <location>
        <begin position="1"/>
        <end position="12"/>
    </location>
</feature>
<dbReference type="Proteomes" id="UP000297245">
    <property type="component" value="Unassembled WGS sequence"/>
</dbReference>
<dbReference type="OrthoDB" id="3344688at2759"/>